<sequence length="205" mass="21519">MISQRLFGLMTLSLMLLMPPPAKAEPVVGQPAPAFSAAAAEGGTLNLAALRGKTVILEWTNADCPFVQKHYQSGNIPNLQKQAQSQNIVWLQVISSAPGKQGFVDAATAKKLNQERNSAPANTLFDPDGSVGKLYGATNTPQLFIIDPKGVLLYKGGIDSIASADQADIATAENYISSALKELAAGKAISKAVTKPYGCTVKYAG</sequence>
<feature type="chain" id="PRO_5008067937" evidence="1">
    <location>
        <begin position="25"/>
        <end position="205"/>
    </location>
</feature>
<dbReference type="PANTHER" id="PTHR43640">
    <property type="entry name" value="OS07G0260300 PROTEIN"/>
    <property type="match status" value="1"/>
</dbReference>
<proteinExistence type="predicted"/>
<dbReference type="SUPFAM" id="SSF52833">
    <property type="entry name" value="Thioredoxin-like"/>
    <property type="match status" value="1"/>
</dbReference>
<dbReference type="PANTHER" id="PTHR43640:SF1">
    <property type="entry name" value="THIOREDOXIN-DEPENDENT PEROXIREDOXIN"/>
    <property type="match status" value="1"/>
</dbReference>
<organism evidence="3 4">
    <name type="scientific">Methylomonas methanica</name>
    <dbReference type="NCBI Taxonomy" id="421"/>
    <lineage>
        <taxon>Bacteria</taxon>
        <taxon>Pseudomonadati</taxon>
        <taxon>Pseudomonadota</taxon>
        <taxon>Gammaproteobacteria</taxon>
        <taxon>Methylococcales</taxon>
        <taxon>Methylococcaceae</taxon>
        <taxon>Methylomonas</taxon>
    </lineage>
</organism>
<dbReference type="PROSITE" id="PS51352">
    <property type="entry name" value="THIOREDOXIN_2"/>
    <property type="match status" value="1"/>
</dbReference>
<dbReference type="InterPro" id="IPR013766">
    <property type="entry name" value="Thioredoxin_domain"/>
</dbReference>
<evidence type="ECO:0000313" key="4">
    <source>
        <dbReference type="Proteomes" id="UP000077763"/>
    </source>
</evidence>
<evidence type="ECO:0000256" key="1">
    <source>
        <dbReference type="SAM" id="SignalP"/>
    </source>
</evidence>
<dbReference type="RefSeq" id="WP_064036796.1">
    <property type="nucleotide sequence ID" value="NZ_LUUH01000052.1"/>
</dbReference>
<dbReference type="GO" id="GO:0016209">
    <property type="term" value="F:antioxidant activity"/>
    <property type="evidence" value="ECO:0007669"/>
    <property type="project" value="InterPro"/>
</dbReference>
<name>A0A177ME88_METMH</name>
<dbReference type="InterPro" id="IPR047262">
    <property type="entry name" value="PRX-like1"/>
</dbReference>
<comment type="caution">
    <text evidence="3">The sequence shown here is derived from an EMBL/GenBank/DDBJ whole genome shotgun (WGS) entry which is preliminary data.</text>
</comment>
<dbReference type="InterPro" id="IPR036249">
    <property type="entry name" value="Thioredoxin-like_sf"/>
</dbReference>
<reference evidence="3 4" key="1">
    <citation type="submission" date="2016-03" db="EMBL/GenBank/DDBJ databases">
        <authorList>
            <person name="Ploux O."/>
        </authorList>
    </citation>
    <scope>NUCLEOTIDE SEQUENCE [LARGE SCALE GENOMIC DNA]</scope>
    <source>
        <strain evidence="3 4">R-45371</strain>
    </source>
</reference>
<dbReference type="EMBL" id="LUUH01000052">
    <property type="protein sequence ID" value="OAI03834.1"/>
    <property type="molecule type" value="Genomic_DNA"/>
</dbReference>
<dbReference type="InterPro" id="IPR000866">
    <property type="entry name" value="AhpC/TSA"/>
</dbReference>
<dbReference type="Gene3D" id="3.40.30.10">
    <property type="entry name" value="Glutaredoxin"/>
    <property type="match status" value="1"/>
</dbReference>
<dbReference type="Pfam" id="PF00578">
    <property type="entry name" value="AhpC-TSA"/>
    <property type="match status" value="1"/>
</dbReference>
<accession>A0A177ME88</accession>
<dbReference type="Proteomes" id="UP000077763">
    <property type="component" value="Unassembled WGS sequence"/>
</dbReference>
<dbReference type="GO" id="GO:0016491">
    <property type="term" value="F:oxidoreductase activity"/>
    <property type="evidence" value="ECO:0007669"/>
    <property type="project" value="InterPro"/>
</dbReference>
<feature type="domain" description="Thioredoxin" evidence="2">
    <location>
        <begin position="26"/>
        <end position="181"/>
    </location>
</feature>
<keyword evidence="1" id="KW-0732">Signal</keyword>
<gene>
    <name evidence="3" type="ORF">A1353_13915</name>
</gene>
<evidence type="ECO:0000259" key="2">
    <source>
        <dbReference type="PROSITE" id="PS51352"/>
    </source>
</evidence>
<protein>
    <submittedName>
        <fullName evidence="3">Alkyl hydroperoxide reductase</fullName>
    </submittedName>
</protein>
<evidence type="ECO:0000313" key="3">
    <source>
        <dbReference type="EMBL" id="OAI03834.1"/>
    </source>
</evidence>
<dbReference type="AlphaFoldDB" id="A0A177ME88"/>
<feature type="signal peptide" evidence="1">
    <location>
        <begin position="1"/>
        <end position="24"/>
    </location>
</feature>